<dbReference type="PROSITE" id="PS00211">
    <property type="entry name" value="ABC_TRANSPORTER_1"/>
    <property type="match status" value="1"/>
</dbReference>
<feature type="compositionally biased region" description="Low complexity" evidence="5">
    <location>
        <begin position="446"/>
        <end position="467"/>
    </location>
</feature>
<proteinExistence type="inferred from homology"/>
<keyword evidence="2" id="KW-0813">Transport</keyword>
<feature type="compositionally biased region" description="Basic and acidic residues" evidence="5">
    <location>
        <begin position="799"/>
        <end position="843"/>
    </location>
</feature>
<dbReference type="RefSeq" id="WP_337316764.1">
    <property type="nucleotide sequence ID" value="NZ_JBBDGN010000001.1"/>
</dbReference>
<comment type="similarity">
    <text evidence="1">Belongs to the ABC transporter superfamily.</text>
</comment>
<comment type="caution">
    <text evidence="7">The sequence shown here is derived from an EMBL/GenBank/DDBJ whole genome shotgun (WGS) entry which is preliminary data.</text>
</comment>
<dbReference type="Proteomes" id="UP001366085">
    <property type="component" value="Unassembled WGS sequence"/>
</dbReference>
<dbReference type="InterPro" id="IPR003439">
    <property type="entry name" value="ABC_transporter-like_ATP-bd"/>
</dbReference>
<accession>A0ABU8LIK1</accession>
<dbReference type="GO" id="GO:0005524">
    <property type="term" value="F:ATP binding"/>
    <property type="evidence" value="ECO:0007669"/>
    <property type="project" value="UniProtKB-KW"/>
</dbReference>
<evidence type="ECO:0000256" key="5">
    <source>
        <dbReference type="SAM" id="MobiDB-lite"/>
    </source>
</evidence>
<evidence type="ECO:0000256" key="1">
    <source>
        <dbReference type="ARBA" id="ARBA00005417"/>
    </source>
</evidence>
<dbReference type="SUPFAM" id="SSF52540">
    <property type="entry name" value="P-loop containing nucleoside triphosphate hydrolases"/>
    <property type="match status" value="1"/>
</dbReference>
<evidence type="ECO:0000313" key="8">
    <source>
        <dbReference type="Proteomes" id="UP001366085"/>
    </source>
</evidence>
<dbReference type="PROSITE" id="PS50893">
    <property type="entry name" value="ABC_TRANSPORTER_2"/>
    <property type="match status" value="1"/>
</dbReference>
<organism evidence="7 8">
    <name type="scientific">Microbacterium istanbulense</name>
    <dbReference type="NCBI Taxonomy" id="3122049"/>
    <lineage>
        <taxon>Bacteria</taxon>
        <taxon>Bacillati</taxon>
        <taxon>Actinomycetota</taxon>
        <taxon>Actinomycetes</taxon>
        <taxon>Micrococcales</taxon>
        <taxon>Microbacteriaceae</taxon>
        <taxon>Microbacterium</taxon>
    </lineage>
</organism>
<reference evidence="7 8" key="1">
    <citation type="submission" date="2024-02" db="EMBL/GenBank/DDBJ databases">
        <authorList>
            <person name="Saticioglu I.B."/>
        </authorList>
    </citation>
    <scope>NUCLEOTIDE SEQUENCE [LARGE SCALE GENOMIC DNA]</scope>
    <source>
        <strain evidence="7 8">Mu-43</strain>
    </source>
</reference>
<dbReference type="InterPro" id="IPR027417">
    <property type="entry name" value="P-loop_NTPase"/>
</dbReference>
<keyword evidence="8" id="KW-1185">Reference proteome</keyword>
<feature type="compositionally biased region" description="Basic and acidic residues" evidence="5">
    <location>
        <begin position="579"/>
        <end position="589"/>
    </location>
</feature>
<dbReference type="InterPro" id="IPR003593">
    <property type="entry name" value="AAA+_ATPase"/>
</dbReference>
<dbReference type="PANTHER" id="PTHR43335">
    <property type="entry name" value="ABC TRANSPORTER, ATP-BINDING PROTEIN"/>
    <property type="match status" value="1"/>
</dbReference>
<keyword evidence="4 7" id="KW-0067">ATP-binding</keyword>
<keyword evidence="3" id="KW-0547">Nucleotide-binding</keyword>
<evidence type="ECO:0000313" key="7">
    <source>
        <dbReference type="EMBL" id="MEJ1090416.1"/>
    </source>
</evidence>
<feature type="domain" description="ABC transporter" evidence="6">
    <location>
        <begin position="7"/>
        <end position="232"/>
    </location>
</feature>
<evidence type="ECO:0000256" key="3">
    <source>
        <dbReference type="ARBA" id="ARBA00022741"/>
    </source>
</evidence>
<gene>
    <name evidence="7" type="ORF">WDU93_01825</name>
</gene>
<feature type="compositionally biased region" description="Low complexity" evidence="5">
    <location>
        <begin position="319"/>
        <end position="329"/>
    </location>
</feature>
<protein>
    <submittedName>
        <fullName evidence="7">ATP-binding cassette domain-containing protein</fullName>
    </submittedName>
</protein>
<evidence type="ECO:0000256" key="2">
    <source>
        <dbReference type="ARBA" id="ARBA00022448"/>
    </source>
</evidence>
<feature type="compositionally biased region" description="Acidic residues" evidence="5">
    <location>
        <begin position="635"/>
        <end position="655"/>
    </location>
</feature>
<dbReference type="EMBL" id="JBBDGN010000001">
    <property type="protein sequence ID" value="MEJ1090416.1"/>
    <property type="molecule type" value="Genomic_DNA"/>
</dbReference>
<evidence type="ECO:0000256" key="4">
    <source>
        <dbReference type="ARBA" id="ARBA00022840"/>
    </source>
</evidence>
<feature type="region of interest" description="Disordered" evidence="5">
    <location>
        <begin position="627"/>
        <end position="697"/>
    </location>
</feature>
<feature type="region of interest" description="Disordered" evidence="5">
    <location>
        <begin position="740"/>
        <end position="843"/>
    </location>
</feature>
<dbReference type="PANTHER" id="PTHR43335:SF4">
    <property type="entry name" value="ABC TRANSPORTER, ATP-BINDING PROTEIN"/>
    <property type="match status" value="1"/>
</dbReference>
<feature type="compositionally biased region" description="Acidic residues" evidence="5">
    <location>
        <begin position="675"/>
        <end position="688"/>
    </location>
</feature>
<feature type="compositionally biased region" description="Acidic residues" evidence="5">
    <location>
        <begin position="548"/>
        <end position="566"/>
    </location>
</feature>
<feature type="compositionally biased region" description="Low complexity" evidence="5">
    <location>
        <begin position="387"/>
        <end position="398"/>
    </location>
</feature>
<name>A0ABU8LIK1_9MICO</name>
<dbReference type="Gene3D" id="3.40.50.300">
    <property type="entry name" value="P-loop containing nucleotide triphosphate hydrolases"/>
    <property type="match status" value="1"/>
</dbReference>
<feature type="region of interest" description="Disordered" evidence="5">
    <location>
        <begin position="512"/>
        <end position="604"/>
    </location>
</feature>
<dbReference type="Pfam" id="PF00005">
    <property type="entry name" value="ABC_tran"/>
    <property type="match status" value="1"/>
</dbReference>
<feature type="compositionally biased region" description="Basic and acidic residues" evidence="5">
    <location>
        <begin position="750"/>
        <end position="791"/>
    </location>
</feature>
<feature type="region of interest" description="Disordered" evidence="5">
    <location>
        <begin position="374"/>
        <end position="472"/>
    </location>
</feature>
<dbReference type="SMART" id="SM00382">
    <property type="entry name" value="AAA"/>
    <property type="match status" value="1"/>
</dbReference>
<sequence>MPEGQVLEFTRVTKRFGDVTAVSDLSARVEPGVVTGFLGPNGAGKTTSLRMLLGQIRPTLGTATIGGKAYSELRHPLRTVGSVLEDTVYRPRRTATRHLTIQAKANGIPTSRVDEVLRLVGLQNDAETRIGGFSLGMRQRLSVATALLGDPGALVLDEPANGLDPEGIRWMRMLMRRLADEGRTVLVSSHVLSEIEQVADNVVVLSRGHAEYTGSIEDLVDPTTGSVVVDAEDRSGLAAALSAAGLMYDVLRSGLTVRGADAAQVGAIAASAGIALTTLLQRGPSLEEVFLDLVYGRRSASPRLNEVANPVAHAEHAETTSAPAAAEGGTEAGSDEAADTAAVALGDAALLAGGVATVGGAGVIAAGTAEALGDAPADAPADDAPADDAGAAEASPAEDAADEAIGTGDSAEPSEDAEAPAAADDATADDAGADAADSASHDAADAPEATPTEDAPTTADTTPAPAEGVDLADPATVTLDTVTTEAVAIPVISHDDDIDDVVDDVADDSAQPAWAPVSVGGFDTPRSAYEAAPEGDSAGDPETKAVEPEPEPEPEAVETDEPEPEAAEPAAETGGEGEGETHDDAARTDDSDDGAGVLPLATMAVSLAPEEERVSFTELITGIPASTDAAHAADADADADADEAPAADDNSDEAVVEPGTGTGVAVFSPLLAGQGDEDADGSDDDEEQSDPRLAAMRTSLSAAARSFFEGPAPDYPYAQVDEQESRTWSVASTGVIDTVPQSDAEQTDAEQEHPHDNNADQSSDEHSGDHEHSEHHEHHETRAELRRDHHEHGHHHDHGHHEHDHEHDEHGHHEHGHHEHEHHEHGHHEHEHGHEHHEHEHRD</sequence>
<dbReference type="InterPro" id="IPR017871">
    <property type="entry name" value="ABC_transporter-like_CS"/>
</dbReference>
<evidence type="ECO:0000259" key="6">
    <source>
        <dbReference type="PROSITE" id="PS50893"/>
    </source>
</evidence>
<feature type="region of interest" description="Disordered" evidence="5">
    <location>
        <begin position="313"/>
        <end position="335"/>
    </location>
</feature>